<dbReference type="InterPro" id="IPR050471">
    <property type="entry name" value="AB_hydrolase"/>
</dbReference>
<protein>
    <recommendedName>
        <fullName evidence="1">AB hydrolase-1 domain-containing protein</fullName>
    </recommendedName>
</protein>
<feature type="domain" description="AB hydrolase-1" evidence="1">
    <location>
        <begin position="30"/>
        <end position="252"/>
    </location>
</feature>
<dbReference type="InterPro" id="IPR029058">
    <property type="entry name" value="AB_hydrolase_fold"/>
</dbReference>
<gene>
    <name evidence="2" type="ORF">RU07_17495</name>
</gene>
<dbReference type="Gene3D" id="3.40.50.1820">
    <property type="entry name" value="alpha/beta hydrolase"/>
    <property type="match status" value="1"/>
</dbReference>
<dbReference type="EMBL" id="JXQV01000021">
    <property type="protein sequence ID" value="KIQ00377.1"/>
    <property type="molecule type" value="Genomic_DNA"/>
</dbReference>
<evidence type="ECO:0000259" key="1">
    <source>
        <dbReference type="Pfam" id="PF12697"/>
    </source>
</evidence>
<organism evidence="2 3">
    <name type="scientific">Agrobacterium tumefaciens</name>
    <dbReference type="NCBI Taxonomy" id="358"/>
    <lineage>
        <taxon>Bacteria</taxon>
        <taxon>Pseudomonadati</taxon>
        <taxon>Pseudomonadota</taxon>
        <taxon>Alphaproteobacteria</taxon>
        <taxon>Hyphomicrobiales</taxon>
        <taxon>Rhizobiaceae</taxon>
        <taxon>Rhizobium/Agrobacterium group</taxon>
        <taxon>Agrobacterium</taxon>
        <taxon>Agrobacterium tumefaciens complex</taxon>
    </lineage>
</organism>
<name>A0A0D0KLM9_AGRTU</name>
<accession>A0A0D0KLM9</accession>
<dbReference type="SUPFAM" id="SSF53474">
    <property type="entry name" value="alpha/beta-Hydrolases"/>
    <property type="match status" value="1"/>
</dbReference>
<dbReference type="GO" id="GO:0042952">
    <property type="term" value="P:beta-ketoadipate pathway"/>
    <property type="evidence" value="ECO:0007669"/>
    <property type="project" value="InterPro"/>
</dbReference>
<proteinExistence type="predicted"/>
<dbReference type="InterPro" id="IPR026968">
    <property type="entry name" value="PcaD/CatD"/>
</dbReference>
<dbReference type="Proteomes" id="UP000035017">
    <property type="component" value="Unassembled WGS sequence"/>
</dbReference>
<dbReference type="Pfam" id="PF12697">
    <property type="entry name" value="Abhydrolase_6"/>
    <property type="match status" value="1"/>
</dbReference>
<dbReference type="PANTHER" id="PTHR43433">
    <property type="entry name" value="HYDROLASE, ALPHA/BETA FOLD FAMILY PROTEIN"/>
    <property type="match status" value="1"/>
</dbReference>
<reference evidence="2 3" key="1">
    <citation type="submission" date="2014-12" db="EMBL/GenBank/DDBJ databases">
        <title>16Stimator: statistical estimation of ribosomal gene copy numbers from draft genome assemblies.</title>
        <authorList>
            <person name="Perisin M.A."/>
            <person name="Vetter M."/>
            <person name="Gilbert J.A."/>
            <person name="Bergelson J."/>
        </authorList>
    </citation>
    <scope>NUCLEOTIDE SEQUENCE [LARGE SCALE GENOMIC DNA]</scope>
    <source>
        <strain evidence="2 3">MEJ076</strain>
    </source>
</reference>
<dbReference type="PANTHER" id="PTHR43433:SF5">
    <property type="entry name" value="AB HYDROLASE-1 DOMAIN-CONTAINING PROTEIN"/>
    <property type="match status" value="1"/>
</dbReference>
<evidence type="ECO:0000313" key="3">
    <source>
        <dbReference type="Proteomes" id="UP000035017"/>
    </source>
</evidence>
<dbReference type="GO" id="GO:0047570">
    <property type="term" value="F:3-oxoadipate enol-lactonase activity"/>
    <property type="evidence" value="ECO:0007669"/>
    <property type="project" value="InterPro"/>
</dbReference>
<comment type="caution">
    <text evidence="2">The sequence shown here is derived from an EMBL/GenBank/DDBJ whole genome shotgun (WGS) entry which is preliminary data.</text>
</comment>
<evidence type="ECO:0000313" key="2">
    <source>
        <dbReference type="EMBL" id="KIQ00377.1"/>
    </source>
</evidence>
<dbReference type="NCBIfam" id="TIGR02427">
    <property type="entry name" value="protocat_pcaD"/>
    <property type="match status" value="1"/>
</dbReference>
<dbReference type="AlphaFoldDB" id="A0A0D0KLM9"/>
<dbReference type="InterPro" id="IPR000073">
    <property type="entry name" value="AB_hydrolase_1"/>
</dbReference>
<sequence>MPFLYSSGVTLHYRIGGRAGKPRIAFTNSLGSDMRIWGTVEQILRYDFEMLFFDQRGHGLSQNVVAPYRLDDLSGDLLMLLDVLGWEKTALCGVSVGGLIAMDAALKDAARVSYLMLFDTAPRIGNADLWAARIETVEADGLEAHADSFLARWFPPSFAEEWPEAWQGWKRMLQATPKEGYMATCAALRDADLTASIHRLDLPVLLLAGTEDISTPPSLVQQMTHDIRDSRFVTVPKAGHLPMIDASEAVASEIRSFLVA</sequence>